<dbReference type="SUPFAM" id="SSF56935">
    <property type="entry name" value="Porins"/>
    <property type="match status" value="1"/>
</dbReference>
<dbReference type="Pfam" id="PF19577">
    <property type="entry name" value="DcaP"/>
    <property type="match status" value="1"/>
</dbReference>
<keyword evidence="1" id="KW-0732">Signal</keyword>
<evidence type="ECO:0008006" key="4">
    <source>
        <dbReference type="Google" id="ProtNLM"/>
    </source>
</evidence>
<reference evidence="2 3" key="1">
    <citation type="submission" date="2011-08" db="EMBL/GenBank/DDBJ databases">
        <title>The Genome Sequence of Alistipes indistinctus YIT 12060.</title>
        <authorList>
            <consortium name="The Broad Institute Genome Sequencing Platform"/>
            <person name="Earl A."/>
            <person name="Ward D."/>
            <person name="Feldgarden M."/>
            <person name="Gevers D."/>
            <person name="Morotomi M."/>
            <person name="Young S.K."/>
            <person name="Zeng Q."/>
            <person name="Gargeya S."/>
            <person name="Fitzgerald M."/>
            <person name="Haas B."/>
            <person name="Abouelleil A."/>
            <person name="Alvarado L."/>
            <person name="Arachchi H.M."/>
            <person name="Berlin A."/>
            <person name="Brown A."/>
            <person name="Chapman S.B."/>
            <person name="Chen Z."/>
            <person name="Dunbar C."/>
            <person name="Freedman E."/>
            <person name="Gearin G."/>
            <person name="Gellesch M."/>
            <person name="Goldberg J."/>
            <person name="Griggs A."/>
            <person name="Gujja S."/>
            <person name="Heiman D."/>
            <person name="Howarth C."/>
            <person name="Larson L."/>
            <person name="Lui A."/>
            <person name="MacDonald P.J.P."/>
            <person name="Montmayeur A."/>
            <person name="Murphy C."/>
            <person name="Neiman D."/>
            <person name="Pearson M."/>
            <person name="Priest M."/>
            <person name="Roberts A."/>
            <person name="Saif S."/>
            <person name="Shea T."/>
            <person name="Shenoy N."/>
            <person name="Sisk P."/>
            <person name="Stolte C."/>
            <person name="Sykes S."/>
            <person name="Wortman J."/>
            <person name="Nusbaum C."/>
            <person name="Birren B."/>
        </authorList>
    </citation>
    <scope>NUCLEOTIDE SEQUENCE [LARGE SCALE GENOMIC DNA]</scope>
    <source>
        <strain evidence="2 3">YIT 12060</strain>
    </source>
</reference>
<evidence type="ECO:0000256" key="1">
    <source>
        <dbReference type="SAM" id="SignalP"/>
    </source>
</evidence>
<dbReference type="PATRIC" id="fig|742725.3.peg.188"/>
<dbReference type="RefSeq" id="WP_009132972.1">
    <property type="nucleotide sequence ID" value="NZ_CP102250.1"/>
</dbReference>
<dbReference type="GeneID" id="92816592"/>
<dbReference type="EMBL" id="ADLD01000003">
    <property type="protein sequence ID" value="EHB93395.1"/>
    <property type="molecule type" value="Genomic_DNA"/>
</dbReference>
<proteinExistence type="predicted"/>
<evidence type="ECO:0000313" key="2">
    <source>
        <dbReference type="EMBL" id="EHB93395.1"/>
    </source>
</evidence>
<comment type="caution">
    <text evidence="2">The sequence shown here is derived from an EMBL/GenBank/DDBJ whole genome shotgun (WGS) entry which is preliminary data.</text>
</comment>
<dbReference type="OrthoDB" id="790324at2"/>
<evidence type="ECO:0000313" key="3">
    <source>
        <dbReference type="Proteomes" id="UP000006008"/>
    </source>
</evidence>
<accession>G5H5F6</accession>
<sequence length="430" mass="47357">MKYFRLLSLAACFALLGGAAHAQILQNHAKSHVIFVNTGGEKLDSAATEQVIAAYYNTIERGFQQSGLPRFIISGKDQKMILGIGGNVSLRASYDFGGIADNLDFITADIPVPNTERYNQQFQLDPSTSGLFFKAIAHAGKLGPIVGYISANFRGYQTTGFSLRDAYITVAGFTVGRRFTTFCDLTAVPTTVDFEGPNGYTTLFNTMIRYTHTFNAHWQIAVAAEMPDASITTSAATGTTTQRMPDFPVYAQYSWNKGMSHVRASALFRDLDYYNERLDSRESQFGYGVQVSGEWQLGRKWTAYWQGIYGKGVAGYIQDIAGTGLDLVPVTGDPGKLQAVEAGSWIGGLQYVFNKKWTATAAYSGVKVAAPKDYYQADLYNLAHYVSTNVFYNITDSFQAGLSYMYGSRKNLDGQLGHANRIQALVQYNF</sequence>
<dbReference type="HOGENOM" id="CLU_649963_0_0_10"/>
<feature type="chain" id="PRO_5003477692" description="Porin" evidence="1">
    <location>
        <begin position="23"/>
        <end position="430"/>
    </location>
</feature>
<dbReference type="eggNOG" id="COG2911">
    <property type="taxonomic scope" value="Bacteria"/>
</dbReference>
<gene>
    <name evidence="2" type="ORF">HMPREF9450_00166</name>
</gene>
<protein>
    <recommendedName>
        <fullName evidence="4">Porin</fullName>
    </recommendedName>
</protein>
<feature type="signal peptide" evidence="1">
    <location>
        <begin position="1"/>
        <end position="22"/>
    </location>
</feature>
<organism evidence="2 3">
    <name type="scientific">Alistipes indistinctus YIT 12060</name>
    <dbReference type="NCBI Taxonomy" id="742725"/>
    <lineage>
        <taxon>Bacteria</taxon>
        <taxon>Pseudomonadati</taxon>
        <taxon>Bacteroidota</taxon>
        <taxon>Bacteroidia</taxon>
        <taxon>Bacteroidales</taxon>
        <taxon>Rikenellaceae</taxon>
        <taxon>Alistipes</taxon>
    </lineage>
</organism>
<name>G5H5F6_9BACT</name>
<keyword evidence="3" id="KW-1185">Reference proteome</keyword>
<dbReference type="InterPro" id="IPR045748">
    <property type="entry name" value="DcaP"/>
</dbReference>
<dbReference type="AlphaFoldDB" id="G5H5F6"/>
<dbReference type="Proteomes" id="UP000006008">
    <property type="component" value="Unassembled WGS sequence"/>
</dbReference>
<dbReference type="STRING" id="742725.HMPREF9450_00166"/>